<dbReference type="InterPro" id="IPR029068">
    <property type="entry name" value="Glyas_Bleomycin-R_OHBP_Dase"/>
</dbReference>
<dbReference type="Pfam" id="PF00903">
    <property type="entry name" value="Glyoxalase"/>
    <property type="match status" value="1"/>
</dbReference>
<evidence type="ECO:0000313" key="2">
    <source>
        <dbReference type="EMBL" id="RRR19226.1"/>
    </source>
</evidence>
<name>A0A3R8X6Z1_9MICO</name>
<keyword evidence="3" id="KW-1185">Reference proteome</keyword>
<dbReference type="InterPro" id="IPR004360">
    <property type="entry name" value="Glyas_Fos-R_dOase_dom"/>
</dbReference>
<comment type="caution">
    <text evidence="2">The sequence shown here is derived from an EMBL/GenBank/DDBJ whole genome shotgun (WGS) entry which is preliminary data.</text>
</comment>
<evidence type="ECO:0000313" key="3">
    <source>
        <dbReference type="Proteomes" id="UP000274327"/>
    </source>
</evidence>
<dbReference type="EMBL" id="QOCI01000003">
    <property type="protein sequence ID" value="RRR19226.1"/>
    <property type="molecule type" value="Genomic_DNA"/>
</dbReference>
<protein>
    <submittedName>
        <fullName evidence="2">VOC family protein</fullName>
    </submittedName>
</protein>
<dbReference type="AlphaFoldDB" id="A0A3R8X6Z1"/>
<dbReference type="PANTHER" id="PTHR33990:SF1">
    <property type="entry name" value="PROTEIN YJDN"/>
    <property type="match status" value="1"/>
</dbReference>
<feature type="domain" description="Glyoxalase/fosfomycin resistance/dioxygenase" evidence="1">
    <location>
        <begin position="14"/>
        <end position="138"/>
    </location>
</feature>
<evidence type="ECO:0000259" key="1">
    <source>
        <dbReference type="Pfam" id="PF00903"/>
    </source>
</evidence>
<organism evidence="2 3">
    <name type="scientific">Brachybacterium paraconglomeratum</name>
    <dbReference type="NCBI Taxonomy" id="173362"/>
    <lineage>
        <taxon>Bacteria</taxon>
        <taxon>Bacillati</taxon>
        <taxon>Actinomycetota</taxon>
        <taxon>Actinomycetes</taxon>
        <taxon>Micrococcales</taxon>
        <taxon>Dermabacteraceae</taxon>
        <taxon>Brachybacterium</taxon>
    </lineage>
</organism>
<dbReference type="SUPFAM" id="SSF54593">
    <property type="entry name" value="Glyoxalase/Bleomycin resistance protein/Dihydroxybiphenyl dioxygenase"/>
    <property type="match status" value="1"/>
</dbReference>
<dbReference type="RefSeq" id="WP_126985810.1">
    <property type="nucleotide sequence ID" value="NZ_ML133853.1"/>
</dbReference>
<dbReference type="PANTHER" id="PTHR33990">
    <property type="entry name" value="PROTEIN YJDN-RELATED"/>
    <property type="match status" value="1"/>
</dbReference>
<accession>A0A3R8X6Z1</accession>
<dbReference type="Proteomes" id="UP000274327">
    <property type="component" value="Unassembled WGS sequence"/>
</dbReference>
<dbReference type="Gene3D" id="3.10.180.10">
    <property type="entry name" value="2,3-Dihydroxybiphenyl 1,2-Dioxygenase, domain 1"/>
    <property type="match status" value="1"/>
</dbReference>
<reference evidence="2 3" key="1">
    <citation type="submission" date="2018-07" db="EMBL/GenBank/DDBJ databases">
        <title>Brachybacteriurn paraconglorneratum KCTC 9916.</title>
        <authorList>
            <person name="Li Y."/>
        </authorList>
    </citation>
    <scope>NUCLEOTIDE SEQUENCE [LARGE SCALE GENOMIC DNA]</scope>
    <source>
        <strain evidence="2 3">KCTC 9916</strain>
    </source>
</reference>
<gene>
    <name evidence="2" type="ORF">DS079_06195</name>
</gene>
<sequence length="148" mass="15520">MPQPQNSPYVAFPGNGQEVLAHWQELFGGELEMMTYDEIPDLSGFPFTPPRGAVAHGTLTGGLFTVSGGDAIGGPGDELPPLGSDVYSFLIGLEDVESAKSLFARIAEGGGKVAMPFELAPWGDHYGQVVDRFGVMFALVVGGSSTQS</sequence>
<proteinExistence type="predicted"/>
<dbReference type="GeneID" id="78120618"/>